<organism evidence="15 16">
    <name type="scientific">Brassica cretica</name>
    <name type="common">Mustard</name>
    <dbReference type="NCBI Taxonomy" id="69181"/>
    <lineage>
        <taxon>Eukaryota</taxon>
        <taxon>Viridiplantae</taxon>
        <taxon>Streptophyta</taxon>
        <taxon>Embryophyta</taxon>
        <taxon>Tracheophyta</taxon>
        <taxon>Spermatophyta</taxon>
        <taxon>Magnoliopsida</taxon>
        <taxon>eudicotyledons</taxon>
        <taxon>Gunneridae</taxon>
        <taxon>Pentapetalae</taxon>
        <taxon>rosids</taxon>
        <taxon>malvids</taxon>
        <taxon>Brassicales</taxon>
        <taxon>Brassicaceae</taxon>
        <taxon>Brassiceae</taxon>
        <taxon>Brassica</taxon>
    </lineage>
</organism>
<dbReference type="GO" id="GO:0005524">
    <property type="term" value="F:ATP binding"/>
    <property type="evidence" value="ECO:0007669"/>
    <property type="project" value="UniProtKB-KW"/>
</dbReference>
<dbReference type="SUPFAM" id="SSF47473">
    <property type="entry name" value="EF-hand"/>
    <property type="match status" value="1"/>
</dbReference>
<evidence type="ECO:0000256" key="6">
    <source>
        <dbReference type="ARBA" id="ARBA00022737"/>
    </source>
</evidence>
<dbReference type="InterPro" id="IPR002048">
    <property type="entry name" value="EF_hand_dom"/>
</dbReference>
<dbReference type="PROSITE" id="PS00018">
    <property type="entry name" value="EF_HAND_1"/>
    <property type="match status" value="2"/>
</dbReference>
<evidence type="ECO:0000256" key="8">
    <source>
        <dbReference type="ARBA" id="ARBA00022777"/>
    </source>
</evidence>
<keyword evidence="3" id="KW-0723">Serine/threonine-protein kinase</keyword>
<keyword evidence="5" id="KW-0808">Transferase</keyword>
<dbReference type="FunFam" id="1.10.238.10:FF:000003">
    <property type="entry name" value="Calmodulin A"/>
    <property type="match status" value="1"/>
</dbReference>
<dbReference type="EMBL" id="QGKX02000095">
    <property type="protein sequence ID" value="KAF3572302.1"/>
    <property type="molecule type" value="Genomic_DNA"/>
</dbReference>
<keyword evidence="4" id="KW-0597">Phosphoprotein</keyword>
<dbReference type="SMART" id="SM00220">
    <property type="entry name" value="S_TKc"/>
    <property type="match status" value="1"/>
</dbReference>
<dbReference type="InterPro" id="IPR050205">
    <property type="entry name" value="CDPK_Ser/Thr_kinases"/>
</dbReference>
<dbReference type="GO" id="GO:0005509">
    <property type="term" value="F:calcium ion binding"/>
    <property type="evidence" value="ECO:0007669"/>
    <property type="project" value="InterPro"/>
</dbReference>
<comment type="catalytic activity">
    <reaction evidence="11">
        <text>L-threonyl-[protein] + ATP = O-phospho-L-threonyl-[protein] + ADP + H(+)</text>
        <dbReference type="Rhea" id="RHEA:46608"/>
        <dbReference type="Rhea" id="RHEA-COMP:11060"/>
        <dbReference type="Rhea" id="RHEA-COMP:11605"/>
        <dbReference type="ChEBI" id="CHEBI:15378"/>
        <dbReference type="ChEBI" id="CHEBI:30013"/>
        <dbReference type="ChEBI" id="CHEBI:30616"/>
        <dbReference type="ChEBI" id="CHEBI:61977"/>
        <dbReference type="ChEBI" id="CHEBI:456216"/>
        <dbReference type="EC" id="2.7.11.1"/>
    </reaction>
</comment>
<dbReference type="Pfam" id="PF13499">
    <property type="entry name" value="EF-hand_7"/>
    <property type="match status" value="1"/>
</dbReference>
<keyword evidence="10" id="KW-0067">ATP-binding</keyword>
<evidence type="ECO:0000256" key="5">
    <source>
        <dbReference type="ARBA" id="ARBA00022679"/>
    </source>
</evidence>
<dbReference type="InterPro" id="IPR011992">
    <property type="entry name" value="EF-hand-dom_pair"/>
</dbReference>
<dbReference type="InterPro" id="IPR018247">
    <property type="entry name" value="EF_Hand_1_Ca_BS"/>
</dbReference>
<evidence type="ECO:0000256" key="3">
    <source>
        <dbReference type="ARBA" id="ARBA00022527"/>
    </source>
</evidence>
<evidence type="ECO:0000313" key="16">
    <source>
        <dbReference type="Proteomes" id="UP000712600"/>
    </source>
</evidence>
<keyword evidence="7" id="KW-0547">Nucleotide-binding</keyword>
<dbReference type="Proteomes" id="UP000712600">
    <property type="component" value="Unassembled WGS sequence"/>
</dbReference>
<dbReference type="EC" id="2.7.11.1" evidence="2"/>
<evidence type="ECO:0000313" key="15">
    <source>
        <dbReference type="EMBL" id="KAF3572302.1"/>
    </source>
</evidence>
<evidence type="ECO:0000256" key="11">
    <source>
        <dbReference type="ARBA" id="ARBA00047899"/>
    </source>
</evidence>
<feature type="domain" description="EF-hand" evidence="14">
    <location>
        <begin position="244"/>
        <end position="279"/>
    </location>
</feature>
<dbReference type="Pfam" id="PF00036">
    <property type="entry name" value="EF-hand_1"/>
    <property type="match status" value="1"/>
</dbReference>
<gene>
    <name evidence="15" type="ORF">F2Q69_00061595</name>
</gene>
<feature type="domain" description="EF-hand" evidence="14">
    <location>
        <begin position="155"/>
        <end position="190"/>
    </location>
</feature>
<evidence type="ECO:0000256" key="12">
    <source>
        <dbReference type="ARBA" id="ARBA00048679"/>
    </source>
</evidence>
<keyword evidence="8" id="KW-0418">Kinase</keyword>
<evidence type="ECO:0000256" key="7">
    <source>
        <dbReference type="ARBA" id="ARBA00022741"/>
    </source>
</evidence>
<feature type="domain" description="EF-hand" evidence="14">
    <location>
        <begin position="208"/>
        <end position="243"/>
    </location>
</feature>
<dbReference type="FunFam" id="1.10.510.10:FF:001423">
    <property type="entry name" value="Calcium-dependent protein kinase 7"/>
    <property type="match status" value="1"/>
</dbReference>
<proteinExistence type="inferred from homology"/>
<protein>
    <recommendedName>
        <fullName evidence="2">non-specific serine/threonine protein kinase</fullName>
        <ecNumber evidence="2">2.7.11.1</ecNumber>
    </recommendedName>
</protein>
<sequence>FCNAYLFSGEKFSEIVGSPYYMAPEVLKRSYGPEIDIWSAGVILYILLCGVPPFWAESEQGVAQAILRGIIDFKREPWPNISETAKSLVRQMLEPDPKRRLTAKQVLEHPWIQNAKKAPNVPLGDVVKSRLKQFSVMNRFKRKALRVIAEFLSSQEVEDIKEMFNKMDTDKDGIVTIEELKAELRNFGKGTLDYGEFVAVSLHLQKVANDEHLRKAFSYFDKDGNGYILPEELCEALKEDGGDDSVDVANDIFQEVDTDKDGRISYEEFAAMMKTETDWRKASRHYSRGRFNSLSIKLMKDGSLNLGNE</sequence>
<evidence type="ECO:0000256" key="9">
    <source>
        <dbReference type="ARBA" id="ARBA00022837"/>
    </source>
</evidence>
<dbReference type="PROSITE" id="PS50222">
    <property type="entry name" value="EF_HAND_2"/>
    <property type="match status" value="3"/>
</dbReference>
<dbReference type="PROSITE" id="PS50011">
    <property type="entry name" value="PROTEIN_KINASE_DOM"/>
    <property type="match status" value="1"/>
</dbReference>
<dbReference type="InterPro" id="IPR011009">
    <property type="entry name" value="Kinase-like_dom_sf"/>
</dbReference>
<evidence type="ECO:0000256" key="2">
    <source>
        <dbReference type="ARBA" id="ARBA00012513"/>
    </source>
</evidence>
<comment type="similarity">
    <text evidence="1">Belongs to the protein kinase superfamily. CAMK Ser/Thr protein kinase family. CaMK subfamily.</text>
</comment>
<dbReference type="Pfam" id="PF00069">
    <property type="entry name" value="Pkinase"/>
    <property type="match status" value="1"/>
</dbReference>
<evidence type="ECO:0000256" key="1">
    <source>
        <dbReference type="ARBA" id="ARBA00005354"/>
    </source>
</evidence>
<dbReference type="GO" id="GO:0004674">
    <property type="term" value="F:protein serine/threonine kinase activity"/>
    <property type="evidence" value="ECO:0007669"/>
    <property type="project" value="UniProtKB-KW"/>
</dbReference>
<dbReference type="Gene3D" id="1.10.238.10">
    <property type="entry name" value="EF-hand"/>
    <property type="match status" value="1"/>
</dbReference>
<dbReference type="PANTHER" id="PTHR24349">
    <property type="entry name" value="SERINE/THREONINE-PROTEIN KINASE"/>
    <property type="match status" value="1"/>
</dbReference>
<dbReference type="InterPro" id="IPR000719">
    <property type="entry name" value="Prot_kinase_dom"/>
</dbReference>
<feature type="domain" description="Protein kinase" evidence="13">
    <location>
        <begin position="1"/>
        <end position="112"/>
    </location>
</feature>
<reference evidence="15" key="1">
    <citation type="submission" date="2019-12" db="EMBL/GenBank/DDBJ databases">
        <title>Genome sequencing and annotation of Brassica cretica.</title>
        <authorList>
            <person name="Studholme D.J."/>
            <person name="Sarris P."/>
        </authorList>
    </citation>
    <scope>NUCLEOTIDE SEQUENCE</scope>
    <source>
        <strain evidence="15">PFS-109/04</strain>
        <tissue evidence="15">Leaf</tissue>
    </source>
</reference>
<comment type="caution">
    <text evidence="15">The sequence shown here is derived from an EMBL/GenBank/DDBJ whole genome shotgun (WGS) entry which is preliminary data.</text>
</comment>
<evidence type="ECO:0000256" key="4">
    <source>
        <dbReference type="ARBA" id="ARBA00022553"/>
    </source>
</evidence>
<dbReference type="CDD" id="cd00051">
    <property type="entry name" value="EFh"/>
    <property type="match status" value="1"/>
</dbReference>
<comment type="catalytic activity">
    <reaction evidence="12">
        <text>L-seryl-[protein] + ATP = O-phospho-L-seryl-[protein] + ADP + H(+)</text>
        <dbReference type="Rhea" id="RHEA:17989"/>
        <dbReference type="Rhea" id="RHEA-COMP:9863"/>
        <dbReference type="Rhea" id="RHEA-COMP:11604"/>
        <dbReference type="ChEBI" id="CHEBI:15378"/>
        <dbReference type="ChEBI" id="CHEBI:29999"/>
        <dbReference type="ChEBI" id="CHEBI:30616"/>
        <dbReference type="ChEBI" id="CHEBI:83421"/>
        <dbReference type="ChEBI" id="CHEBI:456216"/>
        <dbReference type="EC" id="2.7.11.1"/>
    </reaction>
</comment>
<keyword evidence="9" id="KW-0106">Calcium</keyword>
<evidence type="ECO:0000259" key="13">
    <source>
        <dbReference type="PROSITE" id="PS50011"/>
    </source>
</evidence>
<feature type="non-terminal residue" evidence="15">
    <location>
        <position position="309"/>
    </location>
</feature>
<evidence type="ECO:0000259" key="14">
    <source>
        <dbReference type="PROSITE" id="PS50222"/>
    </source>
</evidence>
<name>A0A8S9RIN0_BRACR</name>
<dbReference type="SMART" id="SM00054">
    <property type="entry name" value="EFh"/>
    <property type="match status" value="3"/>
</dbReference>
<accession>A0A8S9RIN0</accession>
<dbReference type="AlphaFoldDB" id="A0A8S9RIN0"/>
<dbReference type="SUPFAM" id="SSF56112">
    <property type="entry name" value="Protein kinase-like (PK-like)"/>
    <property type="match status" value="1"/>
</dbReference>
<keyword evidence="6" id="KW-0677">Repeat</keyword>
<evidence type="ECO:0000256" key="10">
    <source>
        <dbReference type="ARBA" id="ARBA00022840"/>
    </source>
</evidence>
<dbReference type="Gene3D" id="1.10.510.10">
    <property type="entry name" value="Transferase(Phosphotransferase) domain 1"/>
    <property type="match status" value="1"/>
</dbReference>